<evidence type="ECO:0000259" key="5">
    <source>
        <dbReference type="Pfam" id="PF00082"/>
    </source>
</evidence>
<reference evidence="6 7" key="1">
    <citation type="submission" date="2023-04" db="EMBL/GenBank/DDBJ databases">
        <title>Colletotrichum tabacum stain YC1 causing leaf anthracnose on Nicotiana tabacum(L.) cv.</title>
        <authorList>
            <person name="Ji Z."/>
            <person name="Wang M."/>
            <person name="Zhang J."/>
            <person name="Wang N."/>
            <person name="Zhou Z."/>
        </authorList>
    </citation>
    <scope>NUCLEOTIDE SEQUENCE [LARGE SCALE GENOMIC DNA]</scope>
    <source>
        <strain evidence="6 7">YC1</strain>
    </source>
</reference>
<dbReference type="GO" id="GO:0004252">
    <property type="term" value="F:serine-type endopeptidase activity"/>
    <property type="evidence" value="ECO:0007669"/>
    <property type="project" value="InterPro"/>
</dbReference>
<dbReference type="InterPro" id="IPR036852">
    <property type="entry name" value="Peptidase_S8/S53_dom_sf"/>
</dbReference>
<keyword evidence="3" id="KW-0378">Hydrolase</keyword>
<feature type="domain" description="Peptidase S8/S53" evidence="5">
    <location>
        <begin position="28"/>
        <end position="233"/>
    </location>
</feature>
<keyword evidence="7" id="KW-1185">Reference proteome</keyword>
<accession>A0AAV9SWT5</accession>
<dbReference type="Gene3D" id="3.40.50.200">
    <property type="entry name" value="Peptidase S8/S53 domain"/>
    <property type="match status" value="1"/>
</dbReference>
<evidence type="ECO:0000256" key="1">
    <source>
        <dbReference type="ARBA" id="ARBA00011073"/>
    </source>
</evidence>
<dbReference type="Pfam" id="PF00082">
    <property type="entry name" value="Peptidase_S8"/>
    <property type="match status" value="1"/>
</dbReference>
<evidence type="ECO:0000256" key="2">
    <source>
        <dbReference type="ARBA" id="ARBA00022670"/>
    </source>
</evidence>
<evidence type="ECO:0000313" key="7">
    <source>
        <dbReference type="Proteomes" id="UP001327957"/>
    </source>
</evidence>
<dbReference type="InterPro" id="IPR050131">
    <property type="entry name" value="Peptidase_S8_subtilisin-like"/>
</dbReference>
<dbReference type="InterPro" id="IPR015500">
    <property type="entry name" value="Peptidase_S8_subtilisin-rel"/>
</dbReference>
<dbReference type="SUPFAM" id="SSF52743">
    <property type="entry name" value="Subtilisin-like"/>
    <property type="match status" value="1"/>
</dbReference>
<comment type="caution">
    <text evidence="6">The sequence shown here is derived from an EMBL/GenBank/DDBJ whole genome shotgun (WGS) entry which is preliminary data.</text>
</comment>
<proteinExistence type="inferred from homology"/>
<dbReference type="GO" id="GO:0006508">
    <property type="term" value="P:proteolysis"/>
    <property type="evidence" value="ECO:0007669"/>
    <property type="project" value="UniProtKB-KW"/>
</dbReference>
<comment type="similarity">
    <text evidence="1">Belongs to the peptidase S8 family.</text>
</comment>
<protein>
    <submittedName>
        <fullName evidence="6">Extracellular alkaline serine protease</fullName>
    </submittedName>
</protein>
<keyword evidence="2 6" id="KW-0645">Protease</keyword>
<gene>
    <name evidence="6" type="ORF">QIS74_12037</name>
</gene>
<dbReference type="PANTHER" id="PTHR43806:SF11">
    <property type="entry name" value="CEREVISIN-RELATED"/>
    <property type="match status" value="1"/>
</dbReference>
<dbReference type="PRINTS" id="PR00723">
    <property type="entry name" value="SUBTILISIN"/>
</dbReference>
<dbReference type="CDD" id="cd00306">
    <property type="entry name" value="Peptidases_S8_S53"/>
    <property type="match status" value="1"/>
</dbReference>
<dbReference type="PANTHER" id="PTHR43806">
    <property type="entry name" value="PEPTIDASE S8"/>
    <property type="match status" value="1"/>
</dbReference>
<evidence type="ECO:0000313" key="6">
    <source>
        <dbReference type="EMBL" id="KAK6208519.1"/>
    </source>
</evidence>
<sequence>MTSEDWFKMVDSLNLVLSVDSENNDYQKIRVAVLDTGITPKAAEGFDIQDWMYRDFTDCPDENMRDDTGHGTSVVDLVYKMCEPAEVYVARVMEKSHATTNSVDATIEALEWAMSNNVDIICMAIGFATEVPELKSVLKKAFAANILVFAAASNHNNMSGVMYPARWNECVFSVFSTNAGAKNSRKINPTGSGKYENFAILGEDIKVFTGETRKGTSYSTAIACGLAARLLDFAKQNPVAEGTYGNLCNDLKEKAGMSKVLCGISEKDEEYHCIAPWKLLPENLRWQSDDPSEEEIQRARVSVMNRIAHYLEKF</sequence>
<dbReference type="AlphaFoldDB" id="A0AAV9SWT5"/>
<dbReference type="EMBL" id="JASAOK010000049">
    <property type="protein sequence ID" value="KAK6208519.1"/>
    <property type="molecule type" value="Genomic_DNA"/>
</dbReference>
<evidence type="ECO:0000256" key="4">
    <source>
        <dbReference type="ARBA" id="ARBA00022825"/>
    </source>
</evidence>
<organism evidence="6 7">
    <name type="scientific">Colletotrichum tabaci</name>
    <dbReference type="NCBI Taxonomy" id="1209068"/>
    <lineage>
        <taxon>Eukaryota</taxon>
        <taxon>Fungi</taxon>
        <taxon>Dikarya</taxon>
        <taxon>Ascomycota</taxon>
        <taxon>Pezizomycotina</taxon>
        <taxon>Sordariomycetes</taxon>
        <taxon>Hypocreomycetidae</taxon>
        <taxon>Glomerellales</taxon>
        <taxon>Glomerellaceae</taxon>
        <taxon>Colletotrichum</taxon>
        <taxon>Colletotrichum destructivum species complex</taxon>
    </lineage>
</organism>
<name>A0AAV9SWT5_9PEZI</name>
<dbReference type="InterPro" id="IPR000209">
    <property type="entry name" value="Peptidase_S8/S53_dom"/>
</dbReference>
<evidence type="ECO:0000256" key="3">
    <source>
        <dbReference type="ARBA" id="ARBA00022801"/>
    </source>
</evidence>
<dbReference type="Proteomes" id="UP001327957">
    <property type="component" value="Unassembled WGS sequence"/>
</dbReference>
<keyword evidence="4" id="KW-0720">Serine protease</keyword>